<dbReference type="InterPro" id="IPR011022">
    <property type="entry name" value="Arrestin_C-like"/>
</dbReference>
<dbReference type="InterPro" id="IPR050357">
    <property type="entry name" value="Arrestin_domain-protein"/>
</dbReference>
<feature type="compositionally biased region" description="Pro residues" evidence="2">
    <location>
        <begin position="295"/>
        <end position="306"/>
    </location>
</feature>
<dbReference type="EMBL" id="JAAOIC020000047">
    <property type="protein sequence ID" value="KAG8037300.1"/>
    <property type="molecule type" value="Genomic_DNA"/>
</dbReference>
<dbReference type="PANTHER" id="PTHR11188">
    <property type="entry name" value="ARRESTIN DOMAIN CONTAINING PROTEIN"/>
    <property type="match status" value="1"/>
</dbReference>
<feature type="compositionally biased region" description="Pro residues" evidence="2">
    <location>
        <begin position="332"/>
        <end position="353"/>
    </location>
</feature>
<accession>A0A8J5QYL4</accession>
<feature type="domain" description="Arrestin C-terminal-like" evidence="3">
    <location>
        <begin position="122"/>
        <end position="249"/>
    </location>
</feature>
<keyword evidence="5" id="KW-1185">Reference proteome</keyword>
<dbReference type="GO" id="GO:0005737">
    <property type="term" value="C:cytoplasm"/>
    <property type="evidence" value="ECO:0007669"/>
    <property type="project" value="TreeGrafter"/>
</dbReference>
<dbReference type="Proteomes" id="UP000729913">
    <property type="component" value="Unassembled WGS sequence"/>
</dbReference>
<reference evidence="4" key="2">
    <citation type="submission" date="2021-04" db="EMBL/GenBank/DDBJ databases">
        <title>Genome-wide patterns of bracovirus chromosomal integration into multiple host tissues during parasitism.</title>
        <authorList>
            <person name="Chebbi M.A.C."/>
        </authorList>
    </citation>
    <scope>NUCLEOTIDE SEQUENCE</scope>
    <source>
        <tissue evidence="4">Whole body</tissue>
    </source>
</reference>
<dbReference type="GO" id="GO:0015031">
    <property type="term" value="P:protein transport"/>
    <property type="evidence" value="ECO:0007669"/>
    <property type="project" value="TreeGrafter"/>
</dbReference>
<dbReference type="InterPro" id="IPR011021">
    <property type="entry name" value="Arrestin-like_N"/>
</dbReference>
<evidence type="ECO:0000256" key="1">
    <source>
        <dbReference type="ARBA" id="ARBA00022606"/>
    </source>
</evidence>
<reference evidence="4" key="1">
    <citation type="submission" date="2020-03" db="EMBL/GenBank/DDBJ databases">
        <authorList>
            <person name="Chebbi M.A."/>
            <person name="Drezen J.M."/>
        </authorList>
    </citation>
    <scope>NUCLEOTIDE SEQUENCE</scope>
    <source>
        <tissue evidence="4">Whole body</tissue>
    </source>
</reference>
<dbReference type="OrthoDB" id="2333384at2759"/>
<dbReference type="AlphaFoldDB" id="A0A8J5QYL4"/>
<evidence type="ECO:0000313" key="5">
    <source>
        <dbReference type="Proteomes" id="UP000729913"/>
    </source>
</evidence>
<proteinExistence type="predicted"/>
<name>A0A8J5QYL4_9HYME</name>
<dbReference type="PANTHER" id="PTHR11188:SF176">
    <property type="entry name" value="ARRESTIN DOMAIN-CONTAINING PROTEIN 1"/>
    <property type="match status" value="1"/>
</dbReference>
<feature type="region of interest" description="Disordered" evidence="2">
    <location>
        <begin position="287"/>
        <end position="396"/>
    </location>
</feature>
<protein>
    <recommendedName>
        <fullName evidence="3">Arrestin C-terminal-like domain-containing protein</fullName>
    </recommendedName>
</protein>
<dbReference type="SMART" id="SM01017">
    <property type="entry name" value="Arrestin_C"/>
    <property type="match status" value="1"/>
</dbReference>
<organism evidence="4 5">
    <name type="scientific">Cotesia typhae</name>
    <dbReference type="NCBI Taxonomy" id="2053667"/>
    <lineage>
        <taxon>Eukaryota</taxon>
        <taxon>Metazoa</taxon>
        <taxon>Ecdysozoa</taxon>
        <taxon>Arthropoda</taxon>
        <taxon>Hexapoda</taxon>
        <taxon>Insecta</taxon>
        <taxon>Pterygota</taxon>
        <taxon>Neoptera</taxon>
        <taxon>Endopterygota</taxon>
        <taxon>Hymenoptera</taxon>
        <taxon>Apocrita</taxon>
        <taxon>Ichneumonoidea</taxon>
        <taxon>Braconidae</taxon>
        <taxon>Microgastrinae</taxon>
        <taxon>Cotesia</taxon>
    </lineage>
</organism>
<comment type="caution">
    <text evidence="4">The sequence shown here is derived from an EMBL/GenBank/DDBJ whole genome shotgun (WGS) entry which is preliminary data.</text>
</comment>
<gene>
    <name evidence="4" type="ORF">G9C98_005510</name>
</gene>
<evidence type="ECO:0000259" key="3">
    <source>
        <dbReference type="SMART" id="SM01017"/>
    </source>
</evidence>
<dbReference type="Pfam" id="PF00339">
    <property type="entry name" value="Arrestin_N"/>
    <property type="match status" value="1"/>
</dbReference>
<evidence type="ECO:0000256" key="2">
    <source>
        <dbReference type="SAM" id="MobiDB-lite"/>
    </source>
</evidence>
<sequence length="396" mass="43571">MSSALRTFEIKLDNPTATYGAGAIITGQVVIYLTKTKKLRALKLRFKGRCSVHWKKSNGNGSSSRILDYRGEEEYFRNDVCLFGSTGGDTIEMLAGHHSYPFSYALPRNIPSSFEHGVGSVNRGNMIFTFELPTTGYACGEPIHTTVHINNRSDSVEVEEIELKLEQKLEFHARSPDKKTKPKICVVQQSKRRGPFLKKSEVLVGLQVPTVPLSKLQYCSLIDISYQIHVEVHVSGLPPAMAHQVHHPVPSQYPLPIASSSAPVDYPSAYVPVSTAPIPLIPMPVPSVPQSEKNPPYPQFPTPGAPYPTHSGSSQYPPPGAPYPTQLGSGRYPPPGAPYPTQPGPDLYPPNNAPYPNAHPFQYPSAPGFQPPRNVEFVPSNPTSPFQYLPEQRKLK</sequence>
<keyword evidence="1" id="KW-0716">Sensory transduction</keyword>
<evidence type="ECO:0000313" key="4">
    <source>
        <dbReference type="EMBL" id="KAG8037300.1"/>
    </source>
</evidence>
<dbReference type="Pfam" id="PF02752">
    <property type="entry name" value="Arrestin_C"/>
    <property type="match status" value="1"/>
</dbReference>